<dbReference type="EMBL" id="JAACXV010000195">
    <property type="protein sequence ID" value="KAF7282061.1"/>
    <property type="molecule type" value="Genomic_DNA"/>
</dbReference>
<feature type="region of interest" description="Disordered" evidence="4">
    <location>
        <begin position="75"/>
        <end position="101"/>
    </location>
</feature>
<dbReference type="PANTHER" id="PTHR19871">
    <property type="entry name" value="BETA TRANSDUCIN-RELATED PROTEIN"/>
    <property type="match status" value="1"/>
</dbReference>
<keyword evidence="1 3" id="KW-0853">WD repeat</keyword>
<evidence type="ECO:0000256" key="3">
    <source>
        <dbReference type="PROSITE-ProRule" id="PRU00221"/>
    </source>
</evidence>
<feature type="region of interest" description="Disordered" evidence="4">
    <location>
        <begin position="27"/>
        <end position="62"/>
    </location>
</feature>
<dbReference type="InterPro" id="IPR001680">
    <property type="entry name" value="WD40_rpt"/>
</dbReference>
<dbReference type="Gene3D" id="3.40.50.300">
    <property type="entry name" value="P-loop containing nucleotide triphosphate hydrolases"/>
    <property type="match status" value="1"/>
</dbReference>
<accession>A0A834MH61</accession>
<dbReference type="InterPro" id="IPR052752">
    <property type="entry name" value="NACHT-WD_repeat"/>
</dbReference>
<feature type="repeat" description="WD" evidence="3">
    <location>
        <begin position="1307"/>
        <end position="1351"/>
    </location>
</feature>
<keyword evidence="2" id="KW-0677">Repeat</keyword>
<dbReference type="Pfam" id="PF00400">
    <property type="entry name" value="WD40"/>
    <property type="match status" value="1"/>
</dbReference>
<evidence type="ECO:0000259" key="6">
    <source>
        <dbReference type="Pfam" id="PF25469"/>
    </source>
</evidence>
<dbReference type="PANTHER" id="PTHR19871:SF37">
    <property type="entry name" value="GH25853P"/>
    <property type="match status" value="1"/>
</dbReference>
<sequence>MLATSNARSIFKLREFPRSETVIRACDVETSPSRRKTARATSLAGPSTSRNRRSASGPVRSDVVRVGEIEATIMGNSCSSGQAHKDKDNMSQRSEESASYQVRASIPSEKQQTLLNHITAPHSGVILEPSTAGQQPLQAPPPVADLKNPTLAKIMKTAASDSMSLSSPVSPKEFERIAEDVPKEVASLSENLQHLVMGRMAHAKTSLRSRKIVIYVCAADSQDCVVEKGALHNVVYPALRQHCRSQGYELHIVDLHWKTSLEKQQDHEFPELCIGELTRQMEVAYVIPVLFLNNSLGTQLLPITIETADFKMALDSTDNQTAQSLLRKWYALDGDAQPPCYRLKPISCHIPGFSESSLEDREKAFEEWSHEIDKMLTVLIAVFSAELRDTYLTTVVEQEVHNTVFMSQEMAKRCIWMNRVYTPTPRTPDNPSPGDEEAHRRLNILQKDLRDQLTEKHIVRIQVKYSESGLNPKLPEYADYVATVTTHLQKHLKDTIDGIIEEHAAKNTIRPSYGIEAALFEELNQQTHFCQKAAQCSINREKTIEDLQQYLGGNATTPLVLVGPHGCGKTTLLARIAAHCPGRLPEAFLVLRFVGISAQSNTIEQLLRSITDQCSILAYGHKCHCNHTIEDYRKVLLNLLTVNSVQRPLIIIVDGLDQVREYSSTTLEWIPTKLPDNIKLVVSVVENSRMHQELKQKLGDACFTTMPPLGQSEAKNILMSSVMQYNHSVSSQIQDCVLKSVQECTVPLYSKVLAWQTSWWADKNREMKPKGSLTQQLDFLLEELESIVGTAQVQRALALISCSKHGVTDSEMLDLLAMDDTFRSTSTYVTWAPACLAWPRLVKHLAPFLMWSQTGGVLGVQWKDDLLRKAVAQRFNSFTKWAHQSLFDYYDGKWSQSAPTQLQARVVNQSNNLGKCYNRRKLDELPFHYHHLHHDLAYSQYLNDVSWIYDKLCGSSVFQLLEDIHMIGEKINQSTALLKDFLERHASLLNYDGRQFYSYIYGYLKDRGSEGVLKIAFEKCASPPVRSLMPVNVDALRADVDADETLPKKMFDLLVRIPNSNRYIVTVSTEQERICVWDIVNSKPVRTLNGIPHPTNLIPIDEQKCIVLCRRELRIYDLDSGTFVTKLKGVMNQKMPYYGLHDRSHLVALSRNRMYINLMNLETGDCVTTFKAGEDRFLNSLLVSGDGRILVCGDETQKPFPLLVWNLKSKKLLYDLRIPHHDFVTSLSAITYEGNYVCCVCREIDDESPNFIVVYDLQSGTLFKKWKPSCDTVSLEISSQGGCVISGLEDARILVWDLITGNCRSSMSGHTAPVSSLKLDPSGGLCLSTDSSCRDRSIRLWDVNKGELLAVYTPSTKITACEVTLNGNYVVLALEGRSNLVTLQLRGPGLEPVAPAEVYGDERNQDRVWHLSDDK</sequence>
<proteinExistence type="predicted"/>
<dbReference type="OrthoDB" id="2325716at2759"/>
<dbReference type="InterPro" id="IPR011047">
    <property type="entry name" value="Quinoprotein_ADH-like_sf"/>
</dbReference>
<evidence type="ECO:0000256" key="4">
    <source>
        <dbReference type="SAM" id="MobiDB-lite"/>
    </source>
</evidence>
<dbReference type="InterPro" id="IPR041664">
    <property type="entry name" value="AAA_16"/>
</dbReference>
<dbReference type="InterPro" id="IPR057588">
    <property type="entry name" value="NWD1/2-like_WH"/>
</dbReference>
<comment type="caution">
    <text evidence="7">The sequence shown here is derived from an EMBL/GenBank/DDBJ whole genome shotgun (WGS) entry which is preliminary data.</text>
</comment>
<dbReference type="PROSITE" id="PS50082">
    <property type="entry name" value="WD_REPEATS_2"/>
    <property type="match status" value="1"/>
</dbReference>
<feature type="domain" description="NWD1/2-like winged helix-turn-helix" evidence="6">
    <location>
        <begin position="771"/>
        <end position="877"/>
    </location>
</feature>
<dbReference type="Pfam" id="PF25469">
    <property type="entry name" value="WHD_NWD1"/>
    <property type="match status" value="1"/>
</dbReference>
<evidence type="ECO:0000313" key="8">
    <source>
        <dbReference type="Proteomes" id="UP000625711"/>
    </source>
</evidence>
<gene>
    <name evidence="7" type="ORF">GWI33_003302</name>
</gene>
<feature type="domain" description="Orc1-like AAA ATPase" evidence="5">
    <location>
        <begin position="540"/>
        <end position="677"/>
    </location>
</feature>
<organism evidence="7 8">
    <name type="scientific">Rhynchophorus ferrugineus</name>
    <name type="common">Red palm weevil</name>
    <name type="synonym">Curculio ferrugineus</name>
    <dbReference type="NCBI Taxonomy" id="354439"/>
    <lineage>
        <taxon>Eukaryota</taxon>
        <taxon>Metazoa</taxon>
        <taxon>Ecdysozoa</taxon>
        <taxon>Arthropoda</taxon>
        <taxon>Hexapoda</taxon>
        <taxon>Insecta</taxon>
        <taxon>Pterygota</taxon>
        <taxon>Neoptera</taxon>
        <taxon>Endopterygota</taxon>
        <taxon>Coleoptera</taxon>
        <taxon>Polyphaga</taxon>
        <taxon>Cucujiformia</taxon>
        <taxon>Curculionidae</taxon>
        <taxon>Dryophthorinae</taxon>
        <taxon>Rhynchophorus</taxon>
    </lineage>
</organism>
<dbReference type="SMART" id="SM00320">
    <property type="entry name" value="WD40"/>
    <property type="match status" value="3"/>
</dbReference>
<evidence type="ECO:0000256" key="2">
    <source>
        <dbReference type="ARBA" id="ARBA00022737"/>
    </source>
</evidence>
<evidence type="ECO:0000256" key="1">
    <source>
        <dbReference type="ARBA" id="ARBA00022574"/>
    </source>
</evidence>
<keyword evidence="8" id="KW-1185">Reference proteome</keyword>
<evidence type="ECO:0000313" key="7">
    <source>
        <dbReference type="EMBL" id="KAF7282061.1"/>
    </source>
</evidence>
<dbReference type="SUPFAM" id="SSF50998">
    <property type="entry name" value="Quinoprotein alcohol dehydrogenase-like"/>
    <property type="match status" value="1"/>
</dbReference>
<reference evidence="7" key="1">
    <citation type="submission" date="2020-08" db="EMBL/GenBank/DDBJ databases">
        <title>Genome sequencing and assembly of the red palm weevil Rhynchophorus ferrugineus.</title>
        <authorList>
            <person name="Dias G.B."/>
            <person name="Bergman C.M."/>
            <person name="Manee M."/>
        </authorList>
    </citation>
    <scope>NUCLEOTIDE SEQUENCE</scope>
    <source>
        <strain evidence="7">AA-2017</strain>
        <tissue evidence="7">Whole larva</tissue>
    </source>
</reference>
<evidence type="ECO:0000259" key="5">
    <source>
        <dbReference type="Pfam" id="PF13191"/>
    </source>
</evidence>
<dbReference type="Gene3D" id="2.130.10.10">
    <property type="entry name" value="YVTN repeat-like/Quinoprotein amine dehydrogenase"/>
    <property type="match status" value="2"/>
</dbReference>
<dbReference type="InterPro" id="IPR015943">
    <property type="entry name" value="WD40/YVTN_repeat-like_dom_sf"/>
</dbReference>
<dbReference type="InterPro" id="IPR027417">
    <property type="entry name" value="P-loop_NTPase"/>
</dbReference>
<name>A0A834MH61_RHYFE</name>
<protein>
    <submittedName>
        <fullName evidence="7">Uncharacterized protein</fullName>
    </submittedName>
</protein>
<dbReference type="SUPFAM" id="SSF52540">
    <property type="entry name" value="P-loop containing nucleoside triphosphate hydrolases"/>
    <property type="match status" value="1"/>
</dbReference>
<dbReference type="Pfam" id="PF13191">
    <property type="entry name" value="AAA_16"/>
    <property type="match status" value="1"/>
</dbReference>
<dbReference type="Proteomes" id="UP000625711">
    <property type="component" value="Unassembled WGS sequence"/>
</dbReference>
<feature type="compositionally biased region" description="Basic and acidic residues" evidence="4">
    <location>
        <begin position="83"/>
        <end position="96"/>
    </location>
</feature>